<evidence type="ECO:0000256" key="2">
    <source>
        <dbReference type="SAM" id="SignalP"/>
    </source>
</evidence>
<gene>
    <name evidence="3" type="ORF">P43SY_006101</name>
</gene>
<comment type="caution">
    <text evidence="3">The sequence shown here is derived from an EMBL/GenBank/DDBJ whole genome shotgun (WGS) entry which is preliminary data.</text>
</comment>
<reference evidence="3" key="1">
    <citation type="submission" date="2021-12" db="EMBL/GenBank/DDBJ databases">
        <title>Prjna785345.</title>
        <authorList>
            <person name="Rujirawat T."/>
            <person name="Krajaejun T."/>
        </authorList>
    </citation>
    <scope>NUCLEOTIDE SEQUENCE</scope>
    <source>
        <strain evidence="3">Pi057C3</strain>
    </source>
</reference>
<accession>A0AAD5M259</accession>
<dbReference type="InterPro" id="IPR046350">
    <property type="entry name" value="Cystatin_sf"/>
</dbReference>
<evidence type="ECO:0000313" key="3">
    <source>
        <dbReference type="EMBL" id="KAJ0399555.1"/>
    </source>
</evidence>
<dbReference type="InterPro" id="IPR000010">
    <property type="entry name" value="Cystatin_dom"/>
</dbReference>
<dbReference type="GO" id="GO:0004869">
    <property type="term" value="F:cysteine-type endopeptidase inhibitor activity"/>
    <property type="evidence" value="ECO:0007669"/>
    <property type="project" value="InterPro"/>
</dbReference>
<dbReference type="AlphaFoldDB" id="A0AAD5M259"/>
<dbReference type="SUPFAM" id="SSF54403">
    <property type="entry name" value="Cystatin/monellin"/>
    <property type="match status" value="1"/>
</dbReference>
<dbReference type="EMBL" id="JAKCXM010000179">
    <property type="protein sequence ID" value="KAJ0399555.1"/>
    <property type="molecule type" value="Genomic_DNA"/>
</dbReference>
<feature type="chain" id="PRO_5042274132" description="Cystatin domain-containing protein" evidence="2">
    <location>
        <begin position="17"/>
        <end position="291"/>
    </location>
</feature>
<keyword evidence="1" id="KW-0472">Membrane</keyword>
<feature type="signal peptide" evidence="2">
    <location>
        <begin position="1"/>
        <end position="16"/>
    </location>
</feature>
<dbReference type="PROSITE" id="PS00287">
    <property type="entry name" value="CYSTATIN"/>
    <property type="match status" value="1"/>
</dbReference>
<evidence type="ECO:0000256" key="1">
    <source>
        <dbReference type="SAM" id="Phobius"/>
    </source>
</evidence>
<feature type="transmembrane region" description="Helical" evidence="1">
    <location>
        <begin position="251"/>
        <end position="270"/>
    </location>
</feature>
<organism evidence="3 4">
    <name type="scientific">Pythium insidiosum</name>
    <name type="common">Pythiosis disease agent</name>
    <dbReference type="NCBI Taxonomy" id="114742"/>
    <lineage>
        <taxon>Eukaryota</taxon>
        <taxon>Sar</taxon>
        <taxon>Stramenopiles</taxon>
        <taxon>Oomycota</taxon>
        <taxon>Peronosporomycetes</taxon>
        <taxon>Pythiales</taxon>
        <taxon>Pythiaceae</taxon>
        <taxon>Pythium</taxon>
    </lineage>
</organism>
<keyword evidence="1" id="KW-0812">Transmembrane</keyword>
<dbReference type="Proteomes" id="UP001209570">
    <property type="component" value="Unassembled WGS sequence"/>
</dbReference>
<evidence type="ECO:0008006" key="5">
    <source>
        <dbReference type="Google" id="ProtNLM"/>
    </source>
</evidence>
<protein>
    <recommendedName>
        <fullName evidence="5">Cystatin domain-containing protein</fullName>
    </recommendedName>
</protein>
<sequence>MVRLLMTTAMTALALAFAVATSTVAAVDAAAQDTGVPGGWSRVDVASSHEHALLNALAKRDANSAPHICVTQLTAVEQQVVAGMNYRFHVQGCRVKPSADGKQRTRCRAPCTLQAFVVQVWEQSWTDTLEVTSIEDESMAANEAIALEAREAISEEEKAQILQWIKDKGLNEFGDSKSTMYTGGTPLFNETSGQSVDRFEYIIKHHPGRPWANSGADMHMNGAHAAHVHGAKPLELAAASESTKSNTNRDIAIAGGTFTVLGALVVLVAFSKRRQAESRRFTYETVPAREL</sequence>
<dbReference type="CDD" id="cd00042">
    <property type="entry name" value="CY"/>
    <property type="match status" value="1"/>
</dbReference>
<dbReference type="InterPro" id="IPR018073">
    <property type="entry name" value="Prot_inh_cystat_CS"/>
</dbReference>
<evidence type="ECO:0000313" key="4">
    <source>
        <dbReference type="Proteomes" id="UP001209570"/>
    </source>
</evidence>
<keyword evidence="1" id="KW-1133">Transmembrane helix</keyword>
<keyword evidence="2" id="KW-0732">Signal</keyword>
<keyword evidence="4" id="KW-1185">Reference proteome</keyword>
<dbReference type="Gene3D" id="3.10.450.10">
    <property type="match status" value="1"/>
</dbReference>
<proteinExistence type="predicted"/>
<name>A0AAD5M259_PYTIN</name>